<dbReference type="SMART" id="SM00871">
    <property type="entry name" value="AraC_E_bind"/>
    <property type="match status" value="1"/>
</dbReference>
<dbReference type="Proteomes" id="UP000031366">
    <property type="component" value="Unassembled WGS sequence"/>
</dbReference>
<keyword evidence="2" id="KW-0238">DNA-binding</keyword>
<dbReference type="Gene3D" id="1.10.10.60">
    <property type="entry name" value="Homeodomain-like"/>
    <property type="match status" value="2"/>
</dbReference>
<dbReference type="InterPro" id="IPR009057">
    <property type="entry name" value="Homeodomain-like_sf"/>
</dbReference>
<evidence type="ECO:0000256" key="3">
    <source>
        <dbReference type="ARBA" id="ARBA00023163"/>
    </source>
</evidence>
<dbReference type="PANTHER" id="PTHR47504">
    <property type="entry name" value="RIGHT ORIGIN-BINDING PROTEIN"/>
    <property type="match status" value="1"/>
</dbReference>
<proteinExistence type="predicted"/>
<name>A0A0C1R6K0_9CLOT</name>
<keyword evidence="3" id="KW-0804">Transcription</keyword>
<evidence type="ECO:0000256" key="1">
    <source>
        <dbReference type="ARBA" id="ARBA00023015"/>
    </source>
</evidence>
<keyword evidence="1" id="KW-0805">Transcription regulation</keyword>
<feature type="domain" description="HTH araC/xylS-type" evidence="4">
    <location>
        <begin position="8"/>
        <end position="106"/>
    </location>
</feature>
<protein>
    <submittedName>
        <fullName evidence="5">Helix-turn-helix domain protein</fullName>
    </submittedName>
</protein>
<dbReference type="Pfam" id="PF14526">
    <property type="entry name" value="Cass2"/>
    <property type="match status" value="1"/>
</dbReference>
<dbReference type="RefSeq" id="WP_039633814.1">
    <property type="nucleotide sequence ID" value="NZ_AYSO01000017.1"/>
</dbReference>
<dbReference type="EMBL" id="AYSO01000017">
    <property type="protein sequence ID" value="KIE46106.1"/>
    <property type="molecule type" value="Genomic_DNA"/>
</dbReference>
<dbReference type="OrthoDB" id="9801123at2"/>
<organism evidence="5 6">
    <name type="scientific">Clostridium argentinense CDC 2741</name>
    <dbReference type="NCBI Taxonomy" id="1418104"/>
    <lineage>
        <taxon>Bacteria</taxon>
        <taxon>Bacillati</taxon>
        <taxon>Bacillota</taxon>
        <taxon>Clostridia</taxon>
        <taxon>Eubacteriales</taxon>
        <taxon>Clostridiaceae</taxon>
        <taxon>Clostridium</taxon>
    </lineage>
</organism>
<dbReference type="Pfam" id="PF12833">
    <property type="entry name" value="HTH_18"/>
    <property type="match status" value="1"/>
</dbReference>
<sequence length="289" mass="34164">MDYFERIQNAIEFIEENLQEEIQINEVASKAFFSTFHFQRLFQAISGFSVQEYIRKRRLSEAAVLLKKTNKNILSIAISYQYNSQEAFTRAFKGYFDITPAAYRKTNINVNKQNKINFLDYRKNIKGEINMNKPDIIILTKINIMGYEYKTNLSDCEYFKDIPEFYDDFGKNEYYLRIPQRSKLSICYGIACNFQDNGEFSFIIGEEVDAFSKDIDDNFVNFEIPEGKYAEFKICGAIDLVQNTRRYIYSNWLPNSNYERREGPDFEVTDVCNSTFPNRMNMKIYIPIK</sequence>
<dbReference type="Gene3D" id="3.20.80.10">
    <property type="entry name" value="Regulatory factor, effector binding domain"/>
    <property type="match status" value="1"/>
</dbReference>
<dbReference type="PROSITE" id="PS01124">
    <property type="entry name" value="HTH_ARAC_FAMILY_2"/>
    <property type="match status" value="1"/>
</dbReference>
<dbReference type="SUPFAM" id="SSF46689">
    <property type="entry name" value="Homeodomain-like"/>
    <property type="match status" value="2"/>
</dbReference>
<keyword evidence="6" id="KW-1185">Reference proteome</keyword>
<dbReference type="SMART" id="SM00342">
    <property type="entry name" value="HTH_ARAC"/>
    <property type="match status" value="1"/>
</dbReference>
<evidence type="ECO:0000259" key="4">
    <source>
        <dbReference type="PROSITE" id="PS01124"/>
    </source>
</evidence>
<dbReference type="InterPro" id="IPR010499">
    <property type="entry name" value="AraC_E-bd"/>
</dbReference>
<dbReference type="InterPro" id="IPR018060">
    <property type="entry name" value="HTH_AraC"/>
</dbReference>
<dbReference type="InterPro" id="IPR050959">
    <property type="entry name" value="MarA-like"/>
</dbReference>
<reference evidence="5 6" key="1">
    <citation type="journal article" date="2015" name="Infect. Genet. Evol.">
        <title>Genomic sequences of six botulinum neurotoxin-producing strains representing three clostridial species illustrate the mobility and diversity of botulinum neurotoxin genes.</title>
        <authorList>
            <person name="Smith T.J."/>
            <person name="Hill K.K."/>
            <person name="Xie G."/>
            <person name="Foley B.T."/>
            <person name="Williamson C.H."/>
            <person name="Foster J.T."/>
            <person name="Johnson S.L."/>
            <person name="Chertkov O."/>
            <person name="Teshima H."/>
            <person name="Gibbons H.S."/>
            <person name="Johnsky L.A."/>
            <person name="Karavis M.A."/>
            <person name="Smith L.A."/>
        </authorList>
    </citation>
    <scope>NUCLEOTIDE SEQUENCE [LARGE SCALE GENOMIC DNA]</scope>
    <source>
        <strain evidence="5 6">CDC 2741</strain>
    </source>
</reference>
<evidence type="ECO:0000256" key="2">
    <source>
        <dbReference type="ARBA" id="ARBA00023125"/>
    </source>
</evidence>
<dbReference type="SUPFAM" id="SSF55136">
    <property type="entry name" value="Probable bacterial effector-binding domain"/>
    <property type="match status" value="1"/>
</dbReference>
<dbReference type="STRING" id="29341.RSJ17_16045"/>
<evidence type="ECO:0000313" key="5">
    <source>
        <dbReference type="EMBL" id="KIE46106.1"/>
    </source>
</evidence>
<dbReference type="InterPro" id="IPR029441">
    <property type="entry name" value="Cass2"/>
</dbReference>
<dbReference type="AlphaFoldDB" id="A0A0C1R6K0"/>
<comment type="caution">
    <text evidence="5">The sequence shown here is derived from an EMBL/GenBank/DDBJ whole genome shotgun (WGS) entry which is preliminary data.</text>
</comment>
<dbReference type="InterPro" id="IPR011256">
    <property type="entry name" value="Reg_factor_effector_dom_sf"/>
</dbReference>
<gene>
    <name evidence="5" type="ORF">U732_1895</name>
</gene>
<accession>A0A0C1R6K0</accession>
<evidence type="ECO:0000313" key="6">
    <source>
        <dbReference type="Proteomes" id="UP000031366"/>
    </source>
</evidence>
<dbReference type="PANTHER" id="PTHR47504:SF5">
    <property type="entry name" value="RIGHT ORIGIN-BINDING PROTEIN"/>
    <property type="match status" value="1"/>
</dbReference>
<dbReference type="GO" id="GO:0043565">
    <property type="term" value="F:sequence-specific DNA binding"/>
    <property type="evidence" value="ECO:0007669"/>
    <property type="project" value="InterPro"/>
</dbReference>
<dbReference type="GO" id="GO:0003700">
    <property type="term" value="F:DNA-binding transcription factor activity"/>
    <property type="evidence" value="ECO:0007669"/>
    <property type="project" value="InterPro"/>
</dbReference>